<evidence type="ECO:0000313" key="2">
    <source>
        <dbReference type="Proteomes" id="UP001209878"/>
    </source>
</evidence>
<sequence length="48" mass="5631">MAFRPCQMFLELLAVRIESPQPCHSIWPCQSRRPFPLHISFSCLCHCL</sequence>
<evidence type="ECO:0000313" key="1">
    <source>
        <dbReference type="EMBL" id="KAK2156570.1"/>
    </source>
</evidence>
<name>A0AAD9JR09_RIDPI</name>
<organism evidence="1 2">
    <name type="scientific">Ridgeia piscesae</name>
    <name type="common">Tubeworm</name>
    <dbReference type="NCBI Taxonomy" id="27915"/>
    <lineage>
        <taxon>Eukaryota</taxon>
        <taxon>Metazoa</taxon>
        <taxon>Spiralia</taxon>
        <taxon>Lophotrochozoa</taxon>
        <taxon>Annelida</taxon>
        <taxon>Polychaeta</taxon>
        <taxon>Sedentaria</taxon>
        <taxon>Canalipalpata</taxon>
        <taxon>Sabellida</taxon>
        <taxon>Siboglinidae</taxon>
        <taxon>Ridgeia</taxon>
    </lineage>
</organism>
<dbReference type="Proteomes" id="UP001209878">
    <property type="component" value="Unassembled WGS sequence"/>
</dbReference>
<proteinExistence type="predicted"/>
<protein>
    <submittedName>
        <fullName evidence="1">Uncharacterized protein</fullName>
    </submittedName>
</protein>
<reference evidence="1" key="1">
    <citation type="journal article" date="2023" name="Mol. Biol. Evol.">
        <title>Third-Generation Sequencing Reveals the Adaptive Role of the Epigenome in Three Deep-Sea Polychaetes.</title>
        <authorList>
            <person name="Perez M."/>
            <person name="Aroh O."/>
            <person name="Sun Y."/>
            <person name="Lan Y."/>
            <person name="Juniper S.K."/>
            <person name="Young C.R."/>
            <person name="Angers B."/>
            <person name="Qian P.Y."/>
        </authorList>
    </citation>
    <scope>NUCLEOTIDE SEQUENCE</scope>
    <source>
        <strain evidence="1">R07B-5</strain>
    </source>
</reference>
<dbReference type="EMBL" id="JAODUO010001957">
    <property type="protein sequence ID" value="KAK2156570.1"/>
    <property type="molecule type" value="Genomic_DNA"/>
</dbReference>
<comment type="caution">
    <text evidence="1">The sequence shown here is derived from an EMBL/GenBank/DDBJ whole genome shotgun (WGS) entry which is preliminary data.</text>
</comment>
<dbReference type="AlphaFoldDB" id="A0AAD9JR09"/>
<gene>
    <name evidence="1" type="ORF">NP493_1961g00000</name>
</gene>
<accession>A0AAD9JR09</accession>
<keyword evidence="2" id="KW-1185">Reference proteome</keyword>